<dbReference type="NCBIfam" id="TIGR01727">
    <property type="entry name" value="oligo_HPY"/>
    <property type="match status" value="1"/>
</dbReference>
<dbReference type="SUPFAM" id="SSF52540">
    <property type="entry name" value="P-loop containing nucleoside triphosphate hydrolases"/>
    <property type="match status" value="1"/>
</dbReference>
<dbReference type="PROSITE" id="PS50893">
    <property type="entry name" value="ABC_TRANSPORTER_2"/>
    <property type="match status" value="1"/>
</dbReference>
<dbReference type="FunFam" id="3.40.50.300:FF:000016">
    <property type="entry name" value="Oligopeptide ABC transporter ATP-binding component"/>
    <property type="match status" value="1"/>
</dbReference>
<keyword evidence="7" id="KW-1185">Reference proteome</keyword>
<evidence type="ECO:0000256" key="2">
    <source>
        <dbReference type="ARBA" id="ARBA00022448"/>
    </source>
</evidence>
<keyword evidence="2" id="KW-0813">Transport</keyword>
<reference evidence="6 7" key="1">
    <citation type="submission" date="2017-03" db="EMBL/GenBank/DDBJ databases">
        <title>Draft genome sequence of Streptomyces scabrisporus NF3, endophyte isolated from Amphipterygium adstringens.</title>
        <authorList>
            <person name="Vazquez M."/>
            <person name="Ceapa C.D."/>
            <person name="Rodriguez Luna D."/>
            <person name="Sanchez Esquivel S."/>
        </authorList>
    </citation>
    <scope>NUCLEOTIDE SEQUENCE [LARGE SCALE GENOMIC DNA]</scope>
    <source>
        <strain evidence="6 7">NF3</strain>
    </source>
</reference>
<name>A0A1T3NRI0_9ACTN</name>
<dbReference type="InterPro" id="IPR003593">
    <property type="entry name" value="AAA+_ATPase"/>
</dbReference>
<feature type="domain" description="ABC transporter" evidence="5">
    <location>
        <begin position="19"/>
        <end position="262"/>
    </location>
</feature>
<dbReference type="RefSeq" id="WP_078980571.1">
    <property type="nucleotide sequence ID" value="NZ_MWQN01000002.1"/>
</dbReference>
<dbReference type="PANTHER" id="PTHR43776">
    <property type="entry name" value="TRANSPORT ATP-BINDING PROTEIN"/>
    <property type="match status" value="1"/>
</dbReference>
<organism evidence="6 7">
    <name type="scientific">Embleya scabrispora</name>
    <dbReference type="NCBI Taxonomy" id="159449"/>
    <lineage>
        <taxon>Bacteria</taxon>
        <taxon>Bacillati</taxon>
        <taxon>Actinomycetota</taxon>
        <taxon>Actinomycetes</taxon>
        <taxon>Kitasatosporales</taxon>
        <taxon>Streptomycetaceae</taxon>
        <taxon>Embleya</taxon>
    </lineage>
</organism>
<keyword evidence="4 6" id="KW-0067">ATP-binding</keyword>
<accession>A0A1T3NRI0</accession>
<sequence length="334" mass="35140">MTALSATSNLTVTSKDVGLRLHDLSVTYRSPGRPLVRAVAGVSLAVAPGQVVGLVGESGCGKSTLGKAAVGLLKPAGGRVTFNGRAVGTLGLRPRPSDQRGLQMVFQDPYASLNPRRRVGEQISDAVVLAGGTRERGRETARELLDRVGLAAEFVDRFPHEFSGGQRQRIAIARVLAAEPSCIVADEPIAALDASAQASVANLLLDLARERNVGLLFISHDLSIVRQIADTVAVMYLGTVVESGPTAQVWDDPRHPYSKALISAVPRADGSGELPVDLPGDVPDPAFPPTGCRFHPRCPIATDACEVDEPALVEFLPERRAACSVLAPALTKVG</sequence>
<dbReference type="GO" id="GO:0005524">
    <property type="term" value="F:ATP binding"/>
    <property type="evidence" value="ECO:0007669"/>
    <property type="project" value="UniProtKB-KW"/>
</dbReference>
<proteinExistence type="inferred from homology"/>
<dbReference type="STRING" id="159449.B4N89_35520"/>
<gene>
    <name evidence="6" type="ORF">B4N89_35520</name>
</gene>
<dbReference type="InterPro" id="IPR013563">
    <property type="entry name" value="Oligopep_ABC_C"/>
</dbReference>
<evidence type="ECO:0000313" key="6">
    <source>
        <dbReference type="EMBL" id="OPC79354.1"/>
    </source>
</evidence>
<protein>
    <submittedName>
        <fullName evidence="6">ABC transporter ATP-binding protein</fullName>
    </submittedName>
</protein>
<dbReference type="PROSITE" id="PS00211">
    <property type="entry name" value="ABC_TRANSPORTER_1"/>
    <property type="match status" value="1"/>
</dbReference>
<dbReference type="AlphaFoldDB" id="A0A1T3NRI0"/>
<dbReference type="InterPro" id="IPR050319">
    <property type="entry name" value="ABC_transp_ATP-bind"/>
</dbReference>
<dbReference type="Proteomes" id="UP000190037">
    <property type="component" value="Unassembled WGS sequence"/>
</dbReference>
<dbReference type="CDD" id="cd03257">
    <property type="entry name" value="ABC_NikE_OppD_transporters"/>
    <property type="match status" value="1"/>
</dbReference>
<dbReference type="Gene3D" id="3.40.50.300">
    <property type="entry name" value="P-loop containing nucleotide triphosphate hydrolases"/>
    <property type="match status" value="1"/>
</dbReference>
<dbReference type="OrthoDB" id="2986442at2"/>
<dbReference type="PANTHER" id="PTHR43776:SF7">
    <property type="entry name" value="D,D-DIPEPTIDE TRANSPORT ATP-BINDING PROTEIN DDPF-RELATED"/>
    <property type="match status" value="1"/>
</dbReference>
<dbReference type="EMBL" id="MWQN01000002">
    <property type="protein sequence ID" value="OPC79354.1"/>
    <property type="molecule type" value="Genomic_DNA"/>
</dbReference>
<dbReference type="Pfam" id="PF08352">
    <property type="entry name" value="oligo_HPY"/>
    <property type="match status" value="1"/>
</dbReference>
<dbReference type="GO" id="GO:0055085">
    <property type="term" value="P:transmembrane transport"/>
    <property type="evidence" value="ECO:0007669"/>
    <property type="project" value="UniProtKB-ARBA"/>
</dbReference>
<dbReference type="InterPro" id="IPR017871">
    <property type="entry name" value="ABC_transporter-like_CS"/>
</dbReference>
<dbReference type="Pfam" id="PF00005">
    <property type="entry name" value="ABC_tran"/>
    <property type="match status" value="1"/>
</dbReference>
<dbReference type="GO" id="GO:0015833">
    <property type="term" value="P:peptide transport"/>
    <property type="evidence" value="ECO:0007669"/>
    <property type="project" value="InterPro"/>
</dbReference>
<dbReference type="InterPro" id="IPR027417">
    <property type="entry name" value="P-loop_NTPase"/>
</dbReference>
<evidence type="ECO:0000259" key="5">
    <source>
        <dbReference type="PROSITE" id="PS50893"/>
    </source>
</evidence>
<dbReference type="GO" id="GO:0016887">
    <property type="term" value="F:ATP hydrolysis activity"/>
    <property type="evidence" value="ECO:0007669"/>
    <property type="project" value="InterPro"/>
</dbReference>
<keyword evidence="3" id="KW-0547">Nucleotide-binding</keyword>
<comment type="caution">
    <text evidence="6">The sequence shown here is derived from an EMBL/GenBank/DDBJ whole genome shotgun (WGS) entry which is preliminary data.</text>
</comment>
<evidence type="ECO:0000313" key="7">
    <source>
        <dbReference type="Proteomes" id="UP000190037"/>
    </source>
</evidence>
<comment type="similarity">
    <text evidence="1">Belongs to the ABC transporter superfamily.</text>
</comment>
<dbReference type="InterPro" id="IPR003439">
    <property type="entry name" value="ABC_transporter-like_ATP-bd"/>
</dbReference>
<evidence type="ECO:0000256" key="1">
    <source>
        <dbReference type="ARBA" id="ARBA00005417"/>
    </source>
</evidence>
<evidence type="ECO:0000256" key="4">
    <source>
        <dbReference type="ARBA" id="ARBA00022840"/>
    </source>
</evidence>
<dbReference type="SMART" id="SM00382">
    <property type="entry name" value="AAA"/>
    <property type="match status" value="1"/>
</dbReference>
<evidence type="ECO:0000256" key="3">
    <source>
        <dbReference type="ARBA" id="ARBA00022741"/>
    </source>
</evidence>